<evidence type="ECO:0000313" key="8">
    <source>
        <dbReference type="EMBL" id="QDS99614.1"/>
    </source>
</evidence>
<dbReference type="OrthoDB" id="6111975at2"/>
<evidence type="ECO:0000256" key="3">
    <source>
        <dbReference type="ARBA" id="ARBA00022777"/>
    </source>
</evidence>
<dbReference type="GO" id="GO:0004674">
    <property type="term" value="F:protein serine/threonine kinase activity"/>
    <property type="evidence" value="ECO:0007669"/>
    <property type="project" value="UniProtKB-EC"/>
</dbReference>
<dbReference type="InterPro" id="IPR000719">
    <property type="entry name" value="Prot_kinase_dom"/>
</dbReference>
<reference evidence="8 9" key="1">
    <citation type="submission" date="2019-02" db="EMBL/GenBank/DDBJ databases">
        <title>Deep-cultivation of Planctomycetes and their phenomic and genomic characterization uncovers novel biology.</title>
        <authorList>
            <person name="Wiegand S."/>
            <person name="Jogler M."/>
            <person name="Boedeker C."/>
            <person name="Pinto D."/>
            <person name="Vollmers J."/>
            <person name="Rivas-Marin E."/>
            <person name="Kohn T."/>
            <person name="Peeters S.H."/>
            <person name="Heuer A."/>
            <person name="Rast P."/>
            <person name="Oberbeckmann S."/>
            <person name="Bunk B."/>
            <person name="Jeske O."/>
            <person name="Meyerdierks A."/>
            <person name="Storesund J.E."/>
            <person name="Kallscheuer N."/>
            <person name="Luecker S."/>
            <person name="Lage O.M."/>
            <person name="Pohl T."/>
            <person name="Merkel B.J."/>
            <person name="Hornburger P."/>
            <person name="Mueller R.-W."/>
            <person name="Bruemmer F."/>
            <person name="Labrenz M."/>
            <person name="Spormann A.M."/>
            <person name="Op den Camp H."/>
            <person name="Overmann J."/>
            <person name="Amann R."/>
            <person name="Jetten M.S.M."/>
            <person name="Mascher T."/>
            <person name="Medema M.H."/>
            <person name="Devos D.P."/>
            <person name="Kaster A.-K."/>
            <person name="Ovreas L."/>
            <person name="Rohde M."/>
            <person name="Galperin M.Y."/>
            <person name="Jogler C."/>
        </authorList>
    </citation>
    <scope>NUCLEOTIDE SEQUENCE [LARGE SCALE GENOMIC DNA]</scope>
    <source>
        <strain evidence="8 9">HG15A2</strain>
    </source>
</reference>
<dbReference type="Gene3D" id="1.25.40.10">
    <property type="entry name" value="Tetratricopeptide repeat domain"/>
    <property type="match status" value="3"/>
</dbReference>
<dbReference type="RefSeq" id="WP_145060802.1">
    <property type="nucleotide sequence ID" value="NZ_CP036263.1"/>
</dbReference>
<dbReference type="CDD" id="cd14014">
    <property type="entry name" value="STKc_PknB_like"/>
    <property type="match status" value="1"/>
</dbReference>
<dbReference type="GO" id="GO:0005524">
    <property type="term" value="F:ATP binding"/>
    <property type="evidence" value="ECO:0007669"/>
    <property type="project" value="UniProtKB-UniRule"/>
</dbReference>
<feature type="compositionally biased region" description="Low complexity" evidence="6">
    <location>
        <begin position="189"/>
        <end position="203"/>
    </location>
</feature>
<dbReference type="InterPro" id="IPR017441">
    <property type="entry name" value="Protein_kinase_ATP_BS"/>
</dbReference>
<dbReference type="SUPFAM" id="SSF48452">
    <property type="entry name" value="TPR-like"/>
    <property type="match status" value="2"/>
</dbReference>
<dbReference type="InterPro" id="IPR019734">
    <property type="entry name" value="TPR_rpt"/>
</dbReference>
<feature type="binding site" evidence="5">
    <location>
        <position position="120"/>
    </location>
    <ligand>
        <name>ATP</name>
        <dbReference type="ChEBI" id="CHEBI:30616"/>
    </ligand>
</feature>
<dbReference type="PROSITE" id="PS00107">
    <property type="entry name" value="PROTEIN_KINASE_ATP"/>
    <property type="match status" value="1"/>
</dbReference>
<dbReference type="Pfam" id="PF00069">
    <property type="entry name" value="Pkinase"/>
    <property type="match status" value="1"/>
</dbReference>
<dbReference type="InterPro" id="IPR011990">
    <property type="entry name" value="TPR-like_helical_dom_sf"/>
</dbReference>
<dbReference type="SMART" id="SM00028">
    <property type="entry name" value="TPR"/>
    <property type="match status" value="7"/>
</dbReference>
<feature type="domain" description="Protein kinase" evidence="7">
    <location>
        <begin position="91"/>
        <end position="386"/>
    </location>
</feature>
<keyword evidence="4 5" id="KW-0067">ATP-binding</keyword>
<dbReference type="EC" id="2.7.11.1" evidence="8"/>
<gene>
    <name evidence="8" type="primary">prkC_16</name>
    <name evidence="8" type="ORF">HG15A2_29400</name>
</gene>
<dbReference type="InterPro" id="IPR011009">
    <property type="entry name" value="Kinase-like_dom_sf"/>
</dbReference>
<name>A0A517MXK2_9BACT</name>
<evidence type="ECO:0000256" key="1">
    <source>
        <dbReference type="ARBA" id="ARBA00022679"/>
    </source>
</evidence>
<evidence type="ECO:0000256" key="5">
    <source>
        <dbReference type="PROSITE-ProRule" id="PRU10141"/>
    </source>
</evidence>
<keyword evidence="1 8" id="KW-0808">Transferase</keyword>
<feature type="region of interest" description="Disordered" evidence="6">
    <location>
        <begin position="185"/>
        <end position="205"/>
    </location>
</feature>
<dbReference type="PROSITE" id="PS50011">
    <property type="entry name" value="PROTEIN_KINASE_DOM"/>
    <property type="match status" value="1"/>
</dbReference>
<evidence type="ECO:0000259" key="7">
    <source>
        <dbReference type="PROSITE" id="PS50011"/>
    </source>
</evidence>
<organism evidence="8 9">
    <name type="scientific">Adhaeretor mobilis</name>
    <dbReference type="NCBI Taxonomy" id="1930276"/>
    <lineage>
        <taxon>Bacteria</taxon>
        <taxon>Pseudomonadati</taxon>
        <taxon>Planctomycetota</taxon>
        <taxon>Planctomycetia</taxon>
        <taxon>Pirellulales</taxon>
        <taxon>Lacipirellulaceae</taxon>
        <taxon>Adhaeretor</taxon>
    </lineage>
</organism>
<keyword evidence="3 8" id="KW-0418">Kinase</keyword>
<dbReference type="PROSITE" id="PS00108">
    <property type="entry name" value="PROTEIN_KINASE_ST"/>
    <property type="match status" value="1"/>
</dbReference>
<evidence type="ECO:0000256" key="4">
    <source>
        <dbReference type="ARBA" id="ARBA00022840"/>
    </source>
</evidence>
<evidence type="ECO:0000256" key="6">
    <source>
        <dbReference type="SAM" id="MobiDB-lite"/>
    </source>
</evidence>
<protein>
    <submittedName>
        <fullName evidence="8">Serine/threonine-protein kinase PrkC</fullName>
        <ecNumber evidence="8">2.7.11.1</ecNumber>
    </submittedName>
</protein>
<dbReference type="PANTHER" id="PTHR43289">
    <property type="entry name" value="MITOGEN-ACTIVATED PROTEIN KINASE KINASE KINASE 20-RELATED"/>
    <property type="match status" value="1"/>
</dbReference>
<dbReference type="SUPFAM" id="SSF56112">
    <property type="entry name" value="Protein kinase-like (PK-like)"/>
    <property type="match status" value="1"/>
</dbReference>
<dbReference type="EMBL" id="CP036263">
    <property type="protein sequence ID" value="QDS99614.1"/>
    <property type="molecule type" value="Genomic_DNA"/>
</dbReference>
<dbReference type="Gene3D" id="1.10.510.10">
    <property type="entry name" value="Transferase(Phosphotransferase) domain 1"/>
    <property type="match status" value="1"/>
</dbReference>
<dbReference type="PANTHER" id="PTHR43289:SF34">
    <property type="entry name" value="SERINE_THREONINE-PROTEIN KINASE YBDM-RELATED"/>
    <property type="match status" value="1"/>
</dbReference>
<evidence type="ECO:0000313" key="9">
    <source>
        <dbReference type="Proteomes" id="UP000319852"/>
    </source>
</evidence>
<dbReference type="Proteomes" id="UP000319852">
    <property type="component" value="Chromosome"/>
</dbReference>
<accession>A0A517MXK2</accession>
<dbReference type="SMART" id="SM00220">
    <property type="entry name" value="S_TKc"/>
    <property type="match status" value="1"/>
</dbReference>
<dbReference type="AlphaFoldDB" id="A0A517MXK2"/>
<sequence>MSEYRISDTTTESDLDPRLAEALDLYLRELESDGAPPDLDRIITNYSDLDQEIRSYAESLHLLHGLAEDCHQSDKPTSALPVSETKQLGDFQLLKEIGRGAMGVVYEARQLSLDRTVAVKVLPFAAVLDPQQIARFRTEAQAAAQLHHPHIVPVFGVGQERGVHFFAMQFVEGQSLEAAISELRDCSDGRSPGPGRSSNPEGGISDQEFSTQVAITSRLHINSVARLAAEAAKALHHAHENGVVHRDIKPSNLLIDAQGKLWVTDFGLARMQAGVGVTATGDVLGTLRYMSPEQAAGKNALVDARSDVYSLGATLYELLTLQPVHPGDDRQQLLTDIAMRAPTSLRKLNPAIPFDLETVVLKALSKDIASRYSTAGEFADDLQRFLTGKPTQAKRPSLVDRSVKWAVRHRHVATASAVVLAVLAGLSTFSVWRISGEQELTKAALQQSQQSLQSAERHLAQARQVVDRFGGQLAGELAALPGSESIRRKLLIDTLAYYREFLKQAKAGEQISGAVSADVAETAFRAAVIAQQLGDRPQSGQLYEQARKHWLALLEFNPEDVQLLSSLAKCDNNRAELLSHAGELALARKAYEASIARLRQLSEKHSASGEYTVTLAETMSNLGLLEAQASRHEVAESLLMQAIDLLEGHAAEEDSDRSRHDLAIALNNLSYVLRQTEPTGSLQACEWAKVILESLTTNNPHEREYRSDLAQCLSNEAALHSSSGNTSAARDACLAAIKLQRRLIRQAPGMPGYRRNLAVSLNNFAQFAGNAQRDEALQYFEDALEVVSQLAEDYPQEPEFASLQAGILNNQGMQYERLLQWEEASGVYQEAIVVQRKVFETRPTVEARDQLSRHYFNYGRSLRESGDPATAIEVALQRKALWPKHGEHLYQVAIELAQAAELVNVEKVTADVDILKPSAETARLAAIETWQESLAAGYTGSPLGEDALAKRGEATLQALVAQAESKIPPAELLESESP</sequence>
<dbReference type="KEGG" id="amob:HG15A2_29400"/>
<keyword evidence="9" id="KW-1185">Reference proteome</keyword>
<dbReference type="InterPro" id="IPR008271">
    <property type="entry name" value="Ser/Thr_kinase_AS"/>
</dbReference>
<keyword evidence="2 5" id="KW-0547">Nucleotide-binding</keyword>
<dbReference type="Gene3D" id="3.30.200.20">
    <property type="entry name" value="Phosphorylase Kinase, domain 1"/>
    <property type="match status" value="1"/>
</dbReference>
<proteinExistence type="predicted"/>
<evidence type="ECO:0000256" key="2">
    <source>
        <dbReference type="ARBA" id="ARBA00022741"/>
    </source>
</evidence>